<accession>A0A2U1S9K8</accession>
<feature type="transmembrane region" description="Helical" evidence="1">
    <location>
        <begin position="170"/>
        <end position="192"/>
    </location>
</feature>
<keyword evidence="1" id="KW-0812">Transmembrane</keyword>
<protein>
    <submittedName>
        <fullName evidence="2">Putative monovalent cation/H+ antiporter subunit D</fullName>
    </submittedName>
</protein>
<dbReference type="EMBL" id="MZGU01000002">
    <property type="protein sequence ID" value="PWB87131.1"/>
    <property type="molecule type" value="Genomic_DNA"/>
</dbReference>
<proteinExistence type="predicted"/>
<dbReference type="InterPro" id="IPR017059">
    <property type="entry name" value="NiFe-hyd_3_EhaH_prd"/>
</dbReference>
<feature type="transmembrane region" description="Helical" evidence="1">
    <location>
        <begin position="204"/>
        <end position="227"/>
    </location>
</feature>
<keyword evidence="1" id="KW-0472">Membrane</keyword>
<sequence>MDFSTITESALGGNLLGTIPLGDIVLYVTPFNLFLFACLLVFTFLIAISKTETQTEASFGSLENTEVSVGEKEFKQRRFLSIICGIASAGAMITGDLFNFTLFMALIGILNIGIVSAVKQTSVLNSAYNYGLIAMMCSLPLFGGASIILASTGTLSLAVLSQITPSPMVIFGAILMLIGIIGESGVAPFFATKAEMFRTPGSPFLVIIHLSSLFIIIRAIEILLIILM</sequence>
<reference evidence="2 3" key="1">
    <citation type="submission" date="2017-03" db="EMBL/GenBank/DDBJ databases">
        <title>Genome sequence of Methanobrevibacter wosei.</title>
        <authorList>
            <person name="Poehlein A."/>
            <person name="Seedorf H."/>
            <person name="Daniel R."/>
        </authorList>
    </citation>
    <scope>NUCLEOTIDE SEQUENCE [LARGE SCALE GENOMIC DNA]</scope>
    <source>
        <strain evidence="2 3">DSM 11979</strain>
    </source>
</reference>
<feature type="transmembrane region" description="Helical" evidence="1">
    <location>
        <begin position="100"/>
        <end position="118"/>
    </location>
</feature>
<organism evidence="2 3">
    <name type="scientific">Methanobrevibacter woesei</name>
    <dbReference type="NCBI Taxonomy" id="190976"/>
    <lineage>
        <taxon>Archaea</taxon>
        <taxon>Methanobacteriati</taxon>
        <taxon>Methanobacteriota</taxon>
        <taxon>Methanomada group</taxon>
        <taxon>Methanobacteria</taxon>
        <taxon>Methanobacteriales</taxon>
        <taxon>Methanobacteriaceae</taxon>
        <taxon>Methanobrevibacter</taxon>
    </lineage>
</organism>
<gene>
    <name evidence="2" type="ORF">MBBWO_02480</name>
</gene>
<evidence type="ECO:0000313" key="2">
    <source>
        <dbReference type="EMBL" id="PWB87131.1"/>
    </source>
</evidence>
<dbReference type="PIRSF" id="PIRSF036536">
    <property type="entry name" value="EhaH"/>
    <property type="match status" value="1"/>
</dbReference>
<feature type="transmembrane region" description="Helical" evidence="1">
    <location>
        <begin position="130"/>
        <end position="150"/>
    </location>
</feature>
<comment type="caution">
    <text evidence="2">The sequence shown here is derived from an EMBL/GenBank/DDBJ whole genome shotgun (WGS) entry which is preliminary data.</text>
</comment>
<dbReference type="AlphaFoldDB" id="A0A2U1S9K8"/>
<feature type="transmembrane region" description="Helical" evidence="1">
    <location>
        <begin position="24"/>
        <end position="48"/>
    </location>
</feature>
<evidence type="ECO:0000313" key="3">
    <source>
        <dbReference type="Proteomes" id="UP000245577"/>
    </source>
</evidence>
<evidence type="ECO:0000256" key="1">
    <source>
        <dbReference type="SAM" id="Phobius"/>
    </source>
</evidence>
<keyword evidence="3" id="KW-1185">Reference proteome</keyword>
<name>A0A2U1S9K8_9EURY</name>
<dbReference type="OrthoDB" id="64568at2157"/>
<dbReference type="RefSeq" id="WP_116669069.1">
    <property type="nucleotide sequence ID" value="NZ_CAMLVV010000008.1"/>
</dbReference>
<dbReference type="Pfam" id="PF10125">
    <property type="entry name" value="NADHdeh_related"/>
    <property type="match status" value="1"/>
</dbReference>
<keyword evidence="1" id="KW-1133">Transmembrane helix</keyword>
<dbReference type="Proteomes" id="UP000245577">
    <property type="component" value="Unassembled WGS sequence"/>
</dbReference>